<accession>A0A2H0DXV3</accession>
<protein>
    <recommendedName>
        <fullName evidence="4 5">Large ribosomal subunit protein bL32</fullName>
    </recommendedName>
</protein>
<feature type="compositionally biased region" description="Basic residues" evidence="6">
    <location>
        <begin position="1"/>
        <end position="18"/>
    </location>
</feature>
<dbReference type="GO" id="GO:0015934">
    <property type="term" value="C:large ribosomal subunit"/>
    <property type="evidence" value="ECO:0007669"/>
    <property type="project" value="InterPro"/>
</dbReference>
<evidence type="ECO:0000256" key="6">
    <source>
        <dbReference type="SAM" id="MobiDB-lite"/>
    </source>
</evidence>
<name>A0A2H0DXV3_9BACT</name>
<organism evidence="7 8">
    <name type="scientific">Candidatus Campbellbacteria bacterium CG22_combo_CG10-13_8_21_14_all_36_13</name>
    <dbReference type="NCBI Taxonomy" id="1974529"/>
    <lineage>
        <taxon>Bacteria</taxon>
        <taxon>Candidatus Campbelliibacteriota</taxon>
    </lineage>
</organism>
<feature type="compositionally biased region" description="Basic and acidic residues" evidence="6">
    <location>
        <begin position="74"/>
        <end position="83"/>
    </location>
</feature>
<dbReference type="SUPFAM" id="SSF57829">
    <property type="entry name" value="Zn-binding ribosomal proteins"/>
    <property type="match status" value="1"/>
</dbReference>
<dbReference type="GO" id="GO:0006412">
    <property type="term" value="P:translation"/>
    <property type="evidence" value="ECO:0007669"/>
    <property type="project" value="UniProtKB-UniRule"/>
</dbReference>
<feature type="region of interest" description="Disordered" evidence="6">
    <location>
        <begin position="1"/>
        <end position="22"/>
    </location>
</feature>
<evidence type="ECO:0000256" key="2">
    <source>
        <dbReference type="ARBA" id="ARBA00022980"/>
    </source>
</evidence>
<feature type="compositionally biased region" description="Basic residues" evidence="6">
    <location>
        <begin position="62"/>
        <end position="73"/>
    </location>
</feature>
<dbReference type="InterPro" id="IPR044957">
    <property type="entry name" value="Ribosomal_bL32_bact"/>
</dbReference>
<dbReference type="EMBL" id="PCTT01000047">
    <property type="protein sequence ID" value="PIP86831.1"/>
    <property type="molecule type" value="Genomic_DNA"/>
</dbReference>
<evidence type="ECO:0000256" key="3">
    <source>
        <dbReference type="ARBA" id="ARBA00023274"/>
    </source>
</evidence>
<dbReference type="HAMAP" id="MF_00340">
    <property type="entry name" value="Ribosomal_bL32"/>
    <property type="match status" value="1"/>
</dbReference>
<evidence type="ECO:0000313" key="7">
    <source>
        <dbReference type="EMBL" id="PIP86831.1"/>
    </source>
</evidence>
<sequence>MTVRMRHTKGHTRNRRAHHSLEEPRLSTCANCGKPHLRHKMCDTCGKYKGRQVVDMDTRVAKKTARVKRKRRAMGLEDKKSGE</sequence>
<dbReference type="AlphaFoldDB" id="A0A2H0DXV3"/>
<feature type="region of interest" description="Disordered" evidence="6">
    <location>
        <begin position="62"/>
        <end position="83"/>
    </location>
</feature>
<keyword evidence="2 5" id="KW-0689">Ribosomal protein</keyword>
<comment type="caution">
    <text evidence="7">The sequence shown here is derived from an EMBL/GenBank/DDBJ whole genome shotgun (WGS) entry which is preliminary data.</text>
</comment>
<dbReference type="PANTHER" id="PTHR35534:SF1">
    <property type="entry name" value="LARGE RIBOSOMAL SUBUNIT PROTEIN BL32"/>
    <property type="match status" value="1"/>
</dbReference>
<comment type="similarity">
    <text evidence="1 5">Belongs to the bacterial ribosomal protein bL32 family.</text>
</comment>
<reference evidence="7 8" key="1">
    <citation type="submission" date="2017-09" db="EMBL/GenBank/DDBJ databases">
        <title>Depth-based differentiation of microbial function through sediment-hosted aquifers and enrichment of novel symbionts in the deep terrestrial subsurface.</title>
        <authorList>
            <person name="Probst A.J."/>
            <person name="Ladd B."/>
            <person name="Jarett J.K."/>
            <person name="Geller-Mcgrath D.E."/>
            <person name="Sieber C.M."/>
            <person name="Emerson J.B."/>
            <person name="Anantharaman K."/>
            <person name="Thomas B.C."/>
            <person name="Malmstrom R."/>
            <person name="Stieglmeier M."/>
            <person name="Klingl A."/>
            <person name="Woyke T."/>
            <person name="Ryan C.M."/>
            <person name="Banfield J.F."/>
        </authorList>
    </citation>
    <scope>NUCLEOTIDE SEQUENCE [LARGE SCALE GENOMIC DNA]</scope>
    <source>
        <strain evidence="7">CG22_combo_CG10-13_8_21_14_all_36_13</strain>
    </source>
</reference>
<dbReference type="PANTHER" id="PTHR35534">
    <property type="entry name" value="50S RIBOSOMAL PROTEIN L32"/>
    <property type="match status" value="1"/>
</dbReference>
<dbReference type="NCBIfam" id="TIGR01031">
    <property type="entry name" value="rpmF_bact"/>
    <property type="match status" value="1"/>
</dbReference>
<proteinExistence type="inferred from homology"/>
<dbReference type="Pfam" id="PF01783">
    <property type="entry name" value="Ribosomal_L32p"/>
    <property type="match status" value="1"/>
</dbReference>
<dbReference type="GO" id="GO:0003735">
    <property type="term" value="F:structural constituent of ribosome"/>
    <property type="evidence" value="ECO:0007669"/>
    <property type="project" value="InterPro"/>
</dbReference>
<dbReference type="InterPro" id="IPR011332">
    <property type="entry name" value="Ribosomal_zn-bd"/>
</dbReference>
<dbReference type="InterPro" id="IPR002677">
    <property type="entry name" value="Ribosomal_bL32"/>
</dbReference>
<evidence type="ECO:0000256" key="5">
    <source>
        <dbReference type="HAMAP-Rule" id="MF_00340"/>
    </source>
</evidence>
<evidence type="ECO:0000256" key="4">
    <source>
        <dbReference type="ARBA" id="ARBA00035178"/>
    </source>
</evidence>
<evidence type="ECO:0000313" key="8">
    <source>
        <dbReference type="Proteomes" id="UP000231143"/>
    </source>
</evidence>
<gene>
    <name evidence="5" type="primary">rpmF</name>
    <name evidence="7" type="ORF">COW81_03550</name>
</gene>
<dbReference type="Proteomes" id="UP000231143">
    <property type="component" value="Unassembled WGS sequence"/>
</dbReference>
<keyword evidence="3 5" id="KW-0687">Ribonucleoprotein</keyword>
<evidence type="ECO:0000256" key="1">
    <source>
        <dbReference type="ARBA" id="ARBA00008560"/>
    </source>
</evidence>